<keyword evidence="4 7" id="KW-0812">Transmembrane</keyword>
<keyword evidence="5 7" id="KW-1133">Transmembrane helix</keyword>
<evidence type="ECO:0000313" key="8">
    <source>
        <dbReference type="EMBL" id="UOD49874.1"/>
    </source>
</evidence>
<evidence type="ECO:0000256" key="2">
    <source>
        <dbReference type="ARBA" id="ARBA00005262"/>
    </source>
</evidence>
<evidence type="ECO:0000256" key="4">
    <source>
        <dbReference type="ARBA" id="ARBA00022692"/>
    </source>
</evidence>
<evidence type="ECO:0000313" key="9">
    <source>
        <dbReference type="Proteomes" id="UP000831607"/>
    </source>
</evidence>
<organism evidence="8 9">
    <name type="scientific">Orrella daihaiensis</name>
    <dbReference type="NCBI Taxonomy" id="2782176"/>
    <lineage>
        <taxon>Bacteria</taxon>
        <taxon>Pseudomonadati</taxon>
        <taxon>Pseudomonadota</taxon>
        <taxon>Betaproteobacteria</taxon>
        <taxon>Burkholderiales</taxon>
        <taxon>Alcaligenaceae</taxon>
        <taxon>Orrella</taxon>
    </lineage>
</organism>
<dbReference type="EMBL" id="CP063982">
    <property type="protein sequence ID" value="UOD49874.1"/>
    <property type="molecule type" value="Genomic_DNA"/>
</dbReference>
<evidence type="ECO:0000256" key="6">
    <source>
        <dbReference type="ARBA" id="ARBA00023136"/>
    </source>
</evidence>
<evidence type="ECO:0000256" key="5">
    <source>
        <dbReference type="ARBA" id="ARBA00022989"/>
    </source>
</evidence>
<accession>A0ABY4AHV8</accession>
<evidence type="ECO:0000256" key="7">
    <source>
        <dbReference type="SAM" id="Phobius"/>
    </source>
</evidence>
<dbReference type="Proteomes" id="UP000831607">
    <property type="component" value="Chromosome"/>
</dbReference>
<evidence type="ECO:0000256" key="3">
    <source>
        <dbReference type="ARBA" id="ARBA00022475"/>
    </source>
</evidence>
<keyword evidence="9" id="KW-1185">Reference proteome</keyword>
<keyword evidence="3" id="KW-1003">Cell membrane</keyword>
<feature type="transmembrane region" description="Helical" evidence="7">
    <location>
        <begin position="157"/>
        <end position="174"/>
    </location>
</feature>
<comment type="similarity">
    <text evidence="2">Belongs to the chromate ion transporter (CHR) (TC 2.A.51) family.</text>
</comment>
<sequence length="178" mass="19083">MLVLIHLALTFGMLSLLAVGGGTAVLHEMQEVLEQTYKISAETFVHVYSVGQLAPGPNMTMVLIFGFQIAGAFGAALVGLSFFLPSSFLCFWIGRIWNRIGDTPWRRSVQSALEPISIGLMCSGVYAVAKAALISPLTIILAVISFVIILFSRINPVYVILGLGGAGAGINYWLSLPH</sequence>
<feature type="transmembrane region" description="Helical" evidence="7">
    <location>
        <begin position="118"/>
        <end position="151"/>
    </location>
</feature>
<keyword evidence="6 7" id="KW-0472">Membrane</keyword>
<protein>
    <submittedName>
        <fullName evidence="8">Chromate transporter</fullName>
    </submittedName>
</protein>
<feature type="transmembrane region" description="Helical" evidence="7">
    <location>
        <begin position="64"/>
        <end position="97"/>
    </location>
</feature>
<dbReference type="PANTHER" id="PTHR43663">
    <property type="entry name" value="CHROMATE TRANSPORT PROTEIN-RELATED"/>
    <property type="match status" value="1"/>
</dbReference>
<gene>
    <name evidence="8" type="ORF">DHf2319_10530</name>
</gene>
<dbReference type="RefSeq" id="WP_243478119.1">
    <property type="nucleotide sequence ID" value="NZ_CP063982.1"/>
</dbReference>
<reference evidence="8 9" key="1">
    <citation type="submission" date="2020-11" db="EMBL/GenBank/DDBJ databases">
        <title>Algicoccus daihaiensis sp.nov., isolated from Daihai Lake in Inner Mongolia.</title>
        <authorList>
            <person name="Kai J."/>
        </authorList>
    </citation>
    <scope>NUCLEOTIDE SEQUENCE [LARGE SCALE GENOMIC DNA]</scope>
    <source>
        <strain evidence="9">f23</strain>
    </source>
</reference>
<evidence type="ECO:0000256" key="1">
    <source>
        <dbReference type="ARBA" id="ARBA00004651"/>
    </source>
</evidence>
<name>A0ABY4AHV8_9BURK</name>
<comment type="subcellular location">
    <subcellularLocation>
        <location evidence="1">Cell membrane</location>
        <topology evidence="1">Multi-pass membrane protein</topology>
    </subcellularLocation>
</comment>
<dbReference type="InterPro" id="IPR003370">
    <property type="entry name" value="Chromate_transpt"/>
</dbReference>
<dbReference type="InterPro" id="IPR052518">
    <property type="entry name" value="CHR_Transporter"/>
</dbReference>
<dbReference type="Pfam" id="PF02417">
    <property type="entry name" value="Chromate_transp"/>
    <property type="match status" value="1"/>
</dbReference>
<proteinExistence type="inferred from homology"/>
<dbReference type="PANTHER" id="PTHR43663:SF1">
    <property type="entry name" value="CHROMATE TRANSPORTER"/>
    <property type="match status" value="1"/>
</dbReference>